<dbReference type="InterPro" id="IPR051476">
    <property type="entry name" value="Bac_ResReg_Asp_Phosphatase"/>
</dbReference>
<dbReference type="OrthoDB" id="8534383at2"/>
<keyword evidence="2" id="KW-0963">Cytoplasm</keyword>
<comment type="similarity">
    <text evidence="5">Belongs to the Rap family.</text>
</comment>
<reference evidence="7 8" key="2">
    <citation type="journal article" date="2011" name="J. Bacteriol.">
        <title>Genomes of three methylotrophs from a single niche uncover genetic and metabolic divergence of Methylophilaceae.</title>
        <authorList>
            <person name="Lapidus A."/>
            <person name="Clum A."/>
            <person name="Labutti K."/>
            <person name="Kaluzhnaya M.G."/>
            <person name="Lim S."/>
            <person name="Beck D.A."/>
            <person name="Glavina Del Rio T."/>
            <person name="Nolan M."/>
            <person name="Mavromatis K."/>
            <person name="Huntemann M."/>
            <person name="Lucas S."/>
            <person name="Lidstrom M.E."/>
            <person name="Ivanova N."/>
            <person name="Chistoserdova L."/>
        </authorList>
    </citation>
    <scope>NUCLEOTIDE SEQUENCE [LARGE SCALE GENOMIC DNA]</scope>
    <source>
        <strain evidence="8">JLW8 / ATCC BAA-1282 / DSM 17540</strain>
    </source>
</reference>
<accession>C6WVP6</accession>
<dbReference type="PANTHER" id="PTHR46630">
    <property type="entry name" value="TETRATRICOPEPTIDE REPEAT PROTEIN 29"/>
    <property type="match status" value="1"/>
</dbReference>
<dbReference type="SUPFAM" id="SSF48452">
    <property type="entry name" value="TPR-like"/>
    <property type="match status" value="2"/>
</dbReference>
<protein>
    <submittedName>
        <fullName evidence="7">Tetratricopeptide domain protein</fullName>
    </submittedName>
</protein>
<dbReference type="Gene3D" id="1.25.40.10">
    <property type="entry name" value="Tetratricopeptide repeat domain"/>
    <property type="match status" value="3"/>
</dbReference>
<name>C6WVP6_METML</name>
<evidence type="ECO:0000313" key="8">
    <source>
        <dbReference type="Proteomes" id="UP000002742"/>
    </source>
</evidence>
<keyword evidence="3" id="KW-0677">Repeat</keyword>
<feature type="repeat" description="TPR" evidence="6">
    <location>
        <begin position="233"/>
        <end position="266"/>
    </location>
</feature>
<evidence type="ECO:0000256" key="3">
    <source>
        <dbReference type="ARBA" id="ARBA00022737"/>
    </source>
</evidence>
<evidence type="ECO:0000313" key="7">
    <source>
        <dbReference type="EMBL" id="ACT47995.1"/>
    </source>
</evidence>
<dbReference type="STRING" id="583345.Mmol_1087"/>
<keyword evidence="4 6" id="KW-0802">TPR repeat</keyword>
<evidence type="ECO:0000256" key="5">
    <source>
        <dbReference type="ARBA" id="ARBA00038253"/>
    </source>
</evidence>
<evidence type="ECO:0000256" key="1">
    <source>
        <dbReference type="ARBA" id="ARBA00004496"/>
    </source>
</evidence>
<dbReference type="InterPro" id="IPR011990">
    <property type="entry name" value="TPR-like_helical_dom_sf"/>
</dbReference>
<reference evidence="8" key="1">
    <citation type="submission" date="2009-07" db="EMBL/GenBank/DDBJ databases">
        <title>Complete sequence of Methylotenera mobilis JLW8.</title>
        <authorList>
            <consortium name="US DOE Joint Genome Institute"/>
            <person name="Lucas S."/>
            <person name="Copeland A."/>
            <person name="Lapidus A."/>
            <person name="Glavina del Rio T."/>
            <person name="Tice H."/>
            <person name="Bruce D."/>
            <person name="Goodwin L."/>
            <person name="Pitluck S."/>
            <person name="LaButti K.M."/>
            <person name="Clum A."/>
            <person name="Larimer F."/>
            <person name="Land M."/>
            <person name="Hauser L."/>
            <person name="Kyrpides N."/>
            <person name="Mikhailova N."/>
            <person name="Kayluzhnaya M."/>
            <person name="Chistoserdova L."/>
        </authorList>
    </citation>
    <scope>NUCLEOTIDE SEQUENCE [LARGE SCALE GENOMIC DNA]</scope>
    <source>
        <strain evidence="8">JLW8 / ATCC BAA-1282 / DSM 17540</strain>
    </source>
</reference>
<dbReference type="GO" id="GO:0005737">
    <property type="term" value="C:cytoplasm"/>
    <property type="evidence" value="ECO:0007669"/>
    <property type="project" value="UniProtKB-SubCell"/>
</dbReference>
<dbReference type="KEGG" id="mmb:Mmol_1087"/>
<sequence>MGSFFIRFTYLILEHRLKEHRLKMKLHKTLTVIATSLFFNTIYAASDDASACNKAYEQMNFPTALSLASKAIDANKNDKDALLCQGRVYSAQGKLDDALKSFQLAEKQATDGFDKMIVALVTGHAYKDAGLHEQAIASYEQSLQQAKTIKSKAFERVAYQSEGNVYLNAGKYQQALDAYMAGNALAANDNERGESFESIALAHHRLNQHDAALEYQIKAFMMHEKSGTLDQYAHASIELGRYYAAAKNYERAERTLNKIIKFAKEQGGAYYEAYGYCILAQVKAATGDSSTAKTLIDQAKVIAKNSHDQALADEIEKETKGLI</sequence>
<dbReference type="eggNOG" id="COG0457">
    <property type="taxonomic scope" value="Bacteria"/>
</dbReference>
<proteinExistence type="inferred from homology"/>
<dbReference type="EMBL" id="CP001672">
    <property type="protein sequence ID" value="ACT47995.1"/>
    <property type="molecule type" value="Genomic_DNA"/>
</dbReference>
<dbReference type="AlphaFoldDB" id="C6WVP6"/>
<evidence type="ECO:0000256" key="6">
    <source>
        <dbReference type="PROSITE-ProRule" id="PRU00339"/>
    </source>
</evidence>
<dbReference type="Pfam" id="PF13432">
    <property type="entry name" value="TPR_16"/>
    <property type="match status" value="1"/>
</dbReference>
<dbReference type="SMART" id="SM00028">
    <property type="entry name" value="TPR"/>
    <property type="match status" value="6"/>
</dbReference>
<evidence type="ECO:0000256" key="4">
    <source>
        <dbReference type="ARBA" id="ARBA00022803"/>
    </source>
</evidence>
<dbReference type="Pfam" id="PF13181">
    <property type="entry name" value="TPR_8"/>
    <property type="match status" value="1"/>
</dbReference>
<dbReference type="HOGENOM" id="CLU_911569_0_0_4"/>
<dbReference type="PANTHER" id="PTHR46630:SF1">
    <property type="entry name" value="TETRATRICOPEPTIDE REPEAT PROTEIN 29"/>
    <property type="match status" value="1"/>
</dbReference>
<keyword evidence="8" id="KW-1185">Reference proteome</keyword>
<dbReference type="InterPro" id="IPR019734">
    <property type="entry name" value="TPR_rpt"/>
</dbReference>
<comment type="subcellular location">
    <subcellularLocation>
        <location evidence="1">Cytoplasm</location>
    </subcellularLocation>
</comment>
<dbReference type="Proteomes" id="UP000002742">
    <property type="component" value="Chromosome"/>
</dbReference>
<evidence type="ECO:0000256" key="2">
    <source>
        <dbReference type="ARBA" id="ARBA00022490"/>
    </source>
</evidence>
<organism evidence="7 8">
    <name type="scientific">Methylotenera mobilis (strain JLW8 / ATCC BAA-1282 / DSM 17540)</name>
    <dbReference type="NCBI Taxonomy" id="583345"/>
    <lineage>
        <taxon>Bacteria</taxon>
        <taxon>Pseudomonadati</taxon>
        <taxon>Pseudomonadota</taxon>
        <taxon>Betaproteobacteria</taxon>
        <taxon>Nitrosomonadales</taxon>
        <taxon>Methylophilaceae</taxon>
        <taxon>Methylotenera</taxon>
    </lineage>
</organism>
<dbReference type="PROSITE" id="PS50005">
    <property type="entry name" value="TPR"/>
    <property type="match status" value="1"/>
</dbReference>
<gene>
    <name evidence="7" type="ordered locus">Mmol_1087</name>
</gene>